<keyword evidence="3" id="KW-0479">Metal-binding</keyword>
<evidence type="ECO:0000313" key="13">
    <source>
        <dbReference type="EMBL" id="WNZ27032.1"/>
    </source>
</evidence>
<evidence type="ECO:0000259" key="12">
    <source>
        <dbReference type="Pfam" id="PF02668"/>
    </source>
</evidence>
<dbReference type="Pfam" id="PF02668">
    <property type="entry name" value="TauD"/>
    <property type="match status" value="1"/>
</dbReference>
<evidence type="ECO:0000256" key="4">
    <source>
        <dbReference type="ARBA" id="ARBA00022964"/>
    </source>
</evidence>
<comment type="catalytic activity">
    <reaction evidence="8">
        <text>2-ethylhexyl sulfate + 2-oxoglutarate + O2 = 2-ethylhexanal + sulfate + succinate + CO2 + H(+)</text>
        <dbReference type="Rhea" id="RHEA:47620"/>
        <dbReference type="ChEBI" id="CHEBI:15378"/>
        <dbReference type="ChEBI" id="CHEBI:15379"/>
        <dbReference type="ChEBI" id="CHEBI:16189"/>
        <dbReference type="ChEBI" id="CHEBI:16526"/>
        <dbReference type="ChEBI" id="CHEBI:16810"/>
        <dbReference type="ChEBI" id="CHEBI:30031"/>
        <dbReference type="ChEBI" id="CHEBI:87808"/>
        <dbReference type="ChEBI" id="CHEBI:87809"/>
        <dbReference type="EC" id="1.14.11.77"/>
    </reaction>
</comment>
<dbReference type="GO" id="GO:0046872">
    <property type="term" value="F:metal ion binding"/>
    <property type="evidence" value="ECO:0007669"/>
    <property type="project" value="UniProtKB-KW"/>
</dbReference>
<evidence type="ECO:0000256" key="9">
    <source>
        <dbReference type="ARBA" id="ARBA00066614"/>
    </source>
</evidence>
<dbReference type="EC" id="1.14.11.77" evidence="9"/>
<evidence type="ECO:0000256" key="3">
    <source>
        <dbReference type="ARBA" id="ARBA00022723"/>
    </source>
</evidence>
<evidence type="ECO:0000256" key="8">
    <source>
        <dbReference type="ARBA" id="ARBA00051250"/>
    </source>
</evidence>
<protein>
    <recommendedName>
        <fullName evidence="10">Alpha-ketoglutarate-dependent sulfate ester dioxygenase</fullName>
        <ecNumber evidence="9">1.14.11.77</ecNumber>
    </recommendedName>
    <alternativeName>
        <fullName evidence="11">Type II alkyl sulfatase</fullName>
    </alternativeName>
</protein>
<evidence type="ECO:0000256" key="6">
    <source>
        <dbReference type="ARBA" id="ARBA00023004"/>
    </source>
</evidence>
<dbReference type="Gene3D" id="3.60.130.10">
    <property type="entry name" value="Clavaminate synthase-like"/>
    <property type="match status" value="1"/>
</dbReference>
<dbReference type="GO" id="GO:0016706">
    <property type="term" value="F:2-oxoglutarate-dependent dioxygenase activity"/>
    <property type="evidence" value="ECO:0007669"/>
    <property type="project" value="TreeGrafter"/>
</dbReference>
<dbReference type="InterPro" id="IPR042098">
    <property type="entry name" value="TauD-like_sf"/>
</dbReference>
<dbReference type="AlphaFoldDB" id="A0AA97ANP9"/>
<dbReference type="PANTHER" id="PTHR30468:SF5">
    <property type="entry name" value="ALPHA-KETOGLUTARATE-DEPENDENT SULFATE ESTER DIOXYGENASE"/>
    <property type="match status" value="1"/>
</dbReference>
<feature type="domain" description="TauD/TfdA-like" evidence="12">
    <location>
        <begin position="19"/>
        <end position="283"/>
    </location>
</feature>
<comment type="cofactor">
    <cofactor evidence="1">
        <name>Fe(2+)</name>
        <dbReference type="ChEBI" id="CHEBI:29033"/>
    </cofactor>
</comment>
<organism evidence="13">
    <name type="scientific">Leptolyngbya sp. NK1-12</name>
    <dbReference type="NCBI Taxonomy" id="2547451"/>
    <lineage>
        <taxon>Bacteria</taxon>
        <taxon>Bacillati</taxon>
        <taxon>Cyanobacteriota</taxon>
        <taxon>Cyanophyceae</taxon>
        <taxon>Leptolyngbyales</taxon>
        <taxon>Leptolyngbyaceae</taxon>
        <taxon>Leptolyngbya group</taxon>
        <taxon>Leptolyngbya</taxon>
    </lineage>
</organism>
<comment type="similarity">
    <text evidence="2">Belongs to the TfdA dioxygenase family.</text>
</comment>
<reference evidence="13" key="1">
    <citation type="submission" date="2020-05" db="EMBL/GenBank/DDBJ databases">
        <authorList>
            <person name="Zhu T."/>
            <person name="Keshari N."/>
            <person name="Lu X."/>
        </authorList>
    </citation>
    <scope>NUCLEOTIDE SEQUENCE</scope>
    <source>
        <strain evidence="13">NK1-12</strain>
    </source>
</reference>
<dbReference type="RefSeq" id="WP_316436627.1">
    <property type="nucleotide sequence ID" value="NZ_CP053587.1"/>
</dbReference>
<keyword evidence="5" id="KW-0560">Oxidoreductase</keyword>
<dbReference type="EMBL" id="CP053587">
    <property type="protein sequence ID" value="WNZ27032.1"/>
    <property type="molecule type" value="Genomic_DNA"/>
</dbReference>
<evidence type="ECO:0000256" key="5">
    <source>
        <dbReference type="ARBA" id="ARBA00023002"/>
    </source>
</evidence>
<evidence type="ECO:0000256" key="11">
    <source>
        <dbReference type="ARBA" id="ARBA00078517"/>
    </source>
</evidence>
<dbReference type="FunFam" id="3.60.130.10:FF:000002">
    <property type="entry name" value="Alpha-ketoglutarate-dependent taurine dioxygenase"/>
    <property type="match status" value="1"/>
</dbReference>
<keyword evidence="4 13" id="KW-0223">Dioxygenase</keyword>
<evidence type="ECO:0000256" key="10">
    <source>
        <dbReference type="ARBA" id="ARBA00067109"/>
    </source>
</evidence>
<keyword evidence="6" id="KW-0408">Iron</keyword>
<comment type="catalytic activity">
    <reaction evidence="7">
        <text>a primary linear alkyl sulfate ester + 2-oxoglutarate + O2 = an aldehyde + sulfate + succinate + CO2 + H(+)</text>
        <dbReference type="Rhea" id="RHEA:65716"/>
        <dbReference type="ChEBI" id="CHEBI:15378"/>
        <dbReference type="ChEBI" id="CHEBI:15379"/>
        <dbReference type="ChEBI" id="CHEBI:16189"/>
        <dbReference type="ChEBI" id="CHEBI:16526"/>
        <dbReference type="ChEBI" id="CHEBI:16810"/>
        <dbReference type="ChEBI" id="CHEBI:17478"/>
        <dbReference type="ChEBI" id="CHEBI:30031"/>
        <dbReference type="ChEBI" id="CHEBI:157685"/>
        <dbReference type="EC" id="1.14.11.77"/>
    </reaction>
</comment>
<proteinExistence type="inferred from homology"/>
<dbReference type="InterPro" id="IPR051323">
    <property type="entry name" value="AtsK-like"/>
</dbReference>
<gene>
    <name evidence="13" type="ORF">HJG54_29375</name>
</gene>
<dbReference type="SUPFAM" id="SSF51197">
    <property type="entry name" value="Clavaminate synthase-like"/>
    <property type="match status" value="1"/>
</dbReference>
<dbReference type="GO" id="GO:0005737">
    <property type="term" value="C:cytoplasm"/>
    <property type="evidence" value="ECO:0007669"/>
    <property type="project" value="TreeGrafter"/>
</dbReference>
<evidence type="ECO:0000256" key="2">
    <source>
        <dbReference type="ARBA" id="ARBA00005896"/>
    </source>
</evidence>
<dbReference type="PANTHER" id="PTHR30468">
    <property type="entry name" value="ALPHA-KETOGLUTARATE-DEPENDENT SULFONATE DIOXYGENASE"/>
    <property type="match status" value="1"/>
</dbReference>
<evidence type="ECO:0000256" key="1">
    <source>
        <dbReference type="ARBA" id="ARBA00001954"/>
    </source>
</evidence>
<sequence>MSLPIQPNVASQAAHFLDIHPVAGRIGAEIRGIDLSANLSEDVIRAIRQALVKYKVIFFRAQQLDASGQAAFARRFGQITTAHPTVPSLPDHPEILDLDYGNRAGRANHWHTDVTFVDRPPLGSILRAITIPPVGGDTIWANTATAYQDLPTPLQISADQLWAVHTNAYDYVEAAVDISEPLRDFHKVFTSTVYETLHPVVQVHPESGERSLLLGGFVRQLQGLSTTESTEIVHLLQAYVTRPENTVRWQWQAGDVAFWDNRATQHYAIDDFGSQDRHVQRITIVGDLPVSVDGRTSQAIKGDSSAYNQLLVA</sequence>
<name>A0AA97ANP9_9CYAN</name>
<evidence type="ECO:0000256" key="7">
    <source>
        <dbReference type="ARBA" id="ARBA00050529"/>
    </source>
</evidence>
<dbReference type="InterPro" id="IPR003819">
    <property type="entry name" value="TauD/TfdA-like"/>
</dbReference>
<accession>A0AA97ANP9</accession>